<feature type="non-terminal residue" evidence="3">
    <location>
        <position position="153"/>
    </location>
</feature>
<comment type="similarity">
    <text evidence="1 2">Belongs to the glycosyl hydrolase 1 family.</text>
</comment>
<comment type="caution">
    <text evidence="3">The sequence shown here is derived from an EMBL/GenBank/DDBJ whole genome shotgun (WGS) entry which is preliminary data.</text>
</comment>
<dbReference type="SUPFAM" id="SSF51445">
    <property type="entry name" value="(Trans)glycosidases"/>
    <property type="match status" value="1"/>
</dbReference>
<dbReference type="GO" id="GO:0005975">
    <property type="term" value="P:carbohydrate metabolic process"/>
    <property type="evidence" value="ECO:0007669"/>
    <property type="project" value="InterPro"/>
</dbReference>
<dbReference type="OrthoDB" id="65569at2759"/>
<dbReference type="AlphaFoldDB" id="A0A371I0L2"/>
<sequence>LKPFVTLVHYDHPQSLEDAYGGFLSPKVVKDFAEYAEVCFKAFGDRVKYWITINGPSIFSQNGYTNGIYPPGRCSNWLSLNCTGGDSAIEPYLVSHHQLLAHAAAVKLYREKYQNSQKGQIGLVQAIDWVIALSQSQADIDAAFRAKVFMLDW</sequence>
<dbReference type="PANTHER" id="PTHR10353">
    <property type="entry name" value="GLYCOSYL HYDROLASE"/>
    <property type="match status" value="1"/>
</dbReference>
<dbReference type="GO" id="GO:0008422">
    <property type="term" value="F:beta-glucosidase activity"/>
    <property type="evidence" value="ECO:0007669"/>
    <property type="project" value="TreeGrafter"/>
</dbReference>
<evidence type="ECO:0000313" key="4">
    <source>
        <dbReference type="Proteomes" id="UP000257109"/>
    </source>
</evidence>
<protein>
    <submittedName>
        <fullName evidence="3">Beta-glucosidase 11</fullName>
    </submittedName>
</protein>
<dbReference type="InterPro" id="IPR001360">
    <property type="entry name" value="Glyco_hydro_1"/>
</dbReference>
<evidence type="ECO:0000256" key="1">
    <source>
        <dbReference type="ARBA" id="ARBA00010838"/>
    </source>
</evidence>
<dbReference type="Pfam" id="PF00232">
    <property type="entry name" value="Glyco_hydro_1"/>
    <property type="match status" value="1"/>
</dbReference>
<dbReference type="Proteomes" id="UP000257109">
    <property type="component" value="Unassembled WGS sequence"/>
</dbReference>
<dbReference type="EMBL" id="QJKJ01001266">
    <property type="protein sequence ID" value="RDY08484.1"/>
    <property type="molecule type" value="Genomic_DNA"/>
</dbReference>
<keyword evidence="4" id="KW-1185">Reference proteome</keyword>
<dbReference type="PANTHER" id="PTHR10353:SF237">
    <property type="entry name" value="BETA-GLUCOSIDASE 12-RELATED"/>
    <property type="match status" value="1"/>
</dbReference>
<dbReference type="STRING" id="157652.A0A371I0L2"/>
<dbReference type="Gene3D" id="3.20.20.80">
    <property type="entry name" value="Glycosidases"/>
    <property type="match status" value="1"/>
</dbReference>
<evidence type="ECO:0000256" key="2">
    <source>
        <dbReference type="RuleBase" id="RU003690"/>
    </source>
</evidence>
<name>A0A371I0L2_MUCPR</name>
<organism evidence="3 4">
    <name type="scientific">Mucuna pruriens</name>
    <name type="common">Velvet bean</name>
    <name type="synonym">Dolichos pruriens</name>
    <dbReference type="NCBI Taxonomy" id="157652"/>
    <lineage>
        <taxon>Eukaryota</taxon>
        <taxon>Viridiplantae</taxon>
        <taxon>Streptophyta</taxon>
        <taxon>Embryophyta</taxon>
        <taxon>Tracheophyta</taxon>
        <taxon>Spermatophyta</taxon>
        <taxon>Magnoliopsida</taxon>
        <taxon>eudicotyledons</taxon>
        <taxon>Gunneridae</taxon>
        <taxon>Pentapetalae</taxon>
        <taxon>rosids</taxon>
        <taxon>fabids</taxon>
        <taxon>Fabales</taxon>
        <taxon>Fabaceae</taxon>
        <taxon>Papilionoideae</taxon>
        <taxon>50 kb inversion clade</taxon>
        <taxon>NPAAA clade</taxon>
        <taxon>indigoferoid/millettioid clade</taxon>
        <taxon>Phaseoleae</taxon>
        <taxon>Mucuna</taxon>
    </lineage>
</organism>
<feature type="non-terminal residue" evidence="3">
    <location>
        <position position="1"/>
    </location>
</feature>
<reference evidence="3" key="1">
    <citation type="submission" date="2018-05" db="EMBL/GenBank/DDBJ databases">
        <title>Draft genome of Mucuna pruriens seed.</title>
        <authorList>
            <person name="Nnadi N.E."/>
            <person name="Vos R."/>
            <person name="Hasami M.H."/>
            <person name="Devisetty U.K."/>
            <person name="Aguiy J.C."/>
        </authorList>
    </citation>
    <scope>NUCLEOTIDE SEQUENCE [LARGE SCALE GENOMIC DNA]</scope>
    <source>
        <strain evidence="3">JCA_2017</strain>
    </source>
</reference>
<gene>
    <name evidence="3" type="primary">BGLU11</name>
    <name evidence="3" type="ORF">CR513_07275</name>
</gene>
<accession>A0A371I0L2</accession>
<proteinExistence type="inferred from homology"/>
<evidence type="ECO:0000313" key="3">
    <source>
        <dbReference type="EMBL" id="RDY08484.1"/>
    </source>
</evidence>
<dbReference type="InterPro" id="IPR017853">
    <property type="entry name" value="GH"/>
</dbReference>